<evidence type="ECO:0000313" key="9">
    <source>
        <dbReference type="EMBL" id="PAV16264.1"/>
    </source>
</evidence>
<dbReference type="Proteomes" id="UP000217199">
    <property type="component" value="Unassembled WGS sequence"/>
</dbReference>
<dbReference type="EMBL" id="NBII01000008">
    <property type="protein sequence ID" value="PAV16264.1"/>
    <property type="molecule type" value="Genomic_DNA"/>
</dbReference>
<dbReference type="InterPro" id="IPR036915">
    <property type="entry name" value="Cyclin-like_sf"/>
</dbReference>
<evidence type="ECO:0000259" key="7">
    <source>
        <dbReference type="SMART" id="SM00385"/>
    </source>
</evidence>
<evidence type="ECO:0000256" key="4">
    <source>
        <dbReference type="ARBA" id="ARBA00023306"/>
    </source>
</evidence>
<evidence type="ECO:0000256" key="6">
    <source>
        <dbReference type="SAM" id="MobiDB-lite"/>
    </source>
</evidence>
<dbReference type="FunFam" id="1.10.472.10:FF:000001">
    <property type="entry name" value="G2/mitotic-specific cyclin"/>
    <property type="match status" value="1"/>
</dbReference>
<dbReference type="Pfam" id="PF00134">
    <property type="entry name" value="Cyclin_N"/>
    <property type="match status" value="1"/>
</dbReference>
<dbReference type="InParanoid" id="A0A286U9S5"/>
<dbReference type="InterPro" id="IPR039361">
    <property type="entry name" value="Cyclin"/>
</dbReference>
<name>A0A286U9S5_9AGAM</name>
<gene>
    <name evidence="9" type="ORF">PNOK_0788400</name>
</gene>
<dbReference type="InterPro" id="IPR048258">
    <property type="entry name" value="Cyclins_cyclin-box"/>
</dbReference>
<proteinExistence type="inferred from homology"/>
<keyword evidence="3 5" id="KW-0195">Cyclin</keyword>
<organism evidence="9 10">
    <name type="scientific">Pyrrhoderma noxium</name>
    <dbReference type="NCBI Taxonomy" id="2282107"/>
    <lineage>
        <taxon>Eukaryota</taxon>
        <taxon>Fungi</taxon>
        <taxon>Dikarya</taxon>
        <taxon>Basidiomycota</taxon>
        <taxon>Agaricomycotina</taxon>
        <taxon>Agaricomycetes</taxon>
        <taxon>Hymenochaetales</taxon>
        <taxon>Hymenochaetaceae</taxon>
        <taxon>Pyrrhoderma</taxon>
    </lineage>
</organism>
<feature type="domain" description="Cyclin C-terminal" evidence="8">
    <location>
        <begin position="454"/>
        <end position="568"/>
    </location>
</feature>
<dbReference type="SMART" id="SM00385">
    <property type="entry name" value="CYCLIN"/>
    <property type="match status" value="2"/>
</dbReference>
<feature type="domain" description="Cyclin-like" evidence="7">
    <location>
        <begin position="458"/>
        <end position="538"/>
    </location>
</feature>
<accession>A0A286U9S5</accession>
<feature type="domain" description="Cyclin-like" evidence="7">
    <location>
        <begin position="360"/>
        <end position="444"/>
    </location>
</feature>
<comment type="similarity">
    <text evidence="1">Belongs to the cyclin family. Cyclin AB subfamily.</text>
</comment>
<evidence type="ECO:0000256" key="3">
    <source>
        <dbReference type="ARBA" id="ARBA00023127"/>
    </source>
</evidence>
<dbReference type="GO" id="GO:0051301">
    <property type="term" value="P:cell division"/>
    <property type="evidence" value="ECO:0007669"/>
    <property type="project" value="UniProtKB-KW"/>
</dbReference>
<evidence type="ECO:0000313" key="10">
    <source>
        <dbReference type="Proteomes" id="UP000217199"/>
    </source>
</evidence>
<feature type="region of interest" description="Disordered" evidence="6">
    <location>
        <begin position="250"/>
        <end position="281"/>
    </location>
</feature>
<dbReference type="InterPro" id="IPR004367">
    <property type="entry name" value="Cyclin_C-dom"/>
</dbReference>
<dbReference type="OrthoDB" id="5590282at2759"/>
<dbReference type="SUPFAM" id="SSF47954">
    <property type="entry name" value="Cyclin-like"/>
    <property type="match status" value="2"/>
</dbReference>
<keyword evidence="10" id="KW-1185">Reference proteome</keyword>
<evidence type="ECO:0000259" key="8">
    <source>
        <dbReference type="SMART" id="SM01332"/>
    </source>
</evidence>
<evidence type="ECO:0000256" key="2">
    <source>
        <dbReference type="ARBA" id="ARBA00022618"/>
    </source>
</evidence>
<evidence type="ECO:0000256" key="5">
    <source>
        <dbReference type="RuleBase" id="RU000383"/>
    </source>
</evidence>
<dbReference type="InterPro" id="IPR013763">
    <property type="entry name" value="Cyclin-like_dom"/>
</dbReference>
<dbReference type="GO" id="GO:0016538">
    <property type="term" value="F:cyclin-dependent protein serine/threonine kinase regulator activity"/>
    <property type="evidence" value="ECO:0007669"/>
    <property type="project" value="UniProtKB-ARBA"/>
</dbReference>
<evidence type="ECO:0000256" key="1">
    <source>
        <dbReference type="ARBA" id="ARBA00006955"/>
    </source>
</evidence>
<dbReference type="AlphaFoldDB" id="A0A286U9S5"/>
<dbReference type="PANTHER" id="PTHR10177">
    <property type="entry name" value="CYCLINS"/>
    <property type="match status" value="1"/>
</dbReference>
<dbReference type="Gene3D" id="1.10.472.10">
    <property type="entry name" value="Cyclin-like"/>
    <property type="match status" value="2"/>
</dbReference>
<dbReference type="STRING" id="2282107.A0A286U9S5"/>
<feature type="compositionally biased region" description="Acidic residues" evidence="6">
    <location>
        <begin position="250"/>
        <end position="280"/>
    </location>
</feature>
<dbReference type="FunFam" id="1.10.472.10:FF:000005">
    <property type="entry name" value="G2/mitotic-specific cyclin B"/>
    <property type="match status" value="1"/>
</dbReference>
<dbReference type="GO" id="GO:0044772">
    <property type="term" value="P:mitotic cell cycle phase transition"/>
    <property type="evidence" value="ECO:0007669"/>
    <property type="project" value="UniProtKB-ARBA"/>
</dbReference>
<reference evidence="9 10" key="1">
    <citation type="journal article" date="2017" name="Mol. Ecol.">
        <title>Comparative and population genomic landscape of Phellinus noxius: A hypervariable fungus causing root rot in trees.</title>
        <authorList>
            <person name="Chung C.L."/>
            <person name="Lee T.J."/>
            <person name="Akiba M."/>
            <person name="Lee H.H."/>
            <person name="Kuo T.H."/>
            <person name="Liu D."/>
            <person name="Ke H.M."/>
            <person name="Yokoi T."/>
            <person name="Roa M.B."/>
            <person name="Lu M.J."/>
            <person name="Chang Y.Y."/>
            <person name="Ann P.J."/>
            <person name="Tsai J.N."/>
            <person name="Chen C.Y."/>
            <person name="Tzean S.S."/>
            <person name="Ota Y."/>
            <person name="Hattori T."/>
            <person name="Sahashi N."/>
            <person name="Liou R.F."/>
            <person name="Kikuchi T."/>
            <person name="Tsai I.J."/>
        </authorList>
    </citation>
    <scope>NUCLEOTIDE SEQUENCE [LARGE SCALE GENOMIC DNA]</scope>
    <source>
        <strain evidence="9 10">FFPRI411160</strain>
    </source>
</reference>
<dbReference type="PROSITE" id="PS00292">
    <property type="entry name" value="CYCLINS"/>
    <property type="match status" value="1"/>
</dbReference>
<dbReference type="SMART" id="SM01332">
    <property type="entry name" value="Cyclin_C"/>
    <property type="match status" value="1"/>
</dbReference>
<dbReference type="Pfam" id="PF02984">
    <property type="entry name" value="Cyclin_C"/>
    <property type="match status" value="1"/>
</dbReference>
<keyword evidence="2" id="KW-0132">Cell division</keyword>
<keyword evidence="4" id="KW-0131">Cell cycle</keyword>
<sequence>MEMVTITSRQVGTRDAPGTVEVEFQRGSSSHLFRLSVVELASLRPAPPPPASSFLSYKEALLVYLLAYSLLSHHKSFFLPNFLFFSSPPDMATFNSRLRAARTGPQRPKIGGDENAVVSRYTKQSSVVGTTRVVGKTGPQRPALSEVTTNAVNKQPTKIPGKSLLQKGGEVIGKRARSSTIDGPQRVPLGPIRPTINAVAPTRVTAAPSAAPLRPQRPNVIRASETAPELHKPIAPITHVIEPEIEDSMEVEDHEEAEVRDESDSENASEEEGDLEDEENLPQLWPTLTPRAAEKYRQEIDHIQKTFHDEIDMFDTTMVSEYADEIFEYMSKLEVDMMPNPDYIVGQTEITWEFRQTLIDWLLQVHLRYHLLPETLWIAINIVDRFLSKRIVSVVKLQLVGVTAMFAAAKYEEILAPSVEEFVYMTENGYSKEEILKGERIILQTLDFQVSSYCSPYSWMRRISKADDYDIQTRTLAKYLVEVTLLDHRFLRVKPSLVAAVGMYTARRMLGGEWNDAFVFYSGYTEEYLITGHNYIIEKLLEPNFEKLYVSRKYANKKFLKASMFAIEWARMNGPMPELDHDNDLMHHA</sequence>
<protein>
    <submittedName>
        <fullName evidence="9">G2 mitotic-specific cyclin-b</fullName>
    </submittedName>
</protein>
<dbReference type="InterPro" id="IPR006671">
    <property type="entry name" value="Cyclin_N"/>
</dbReference>
<comment type="caution">
    <text evidence="9">The sequence shown here is derived from an EMBL/GenBank/DDBJ whole genome shotgun (WGS) entry which is preliminary data.</text>
</comment>
<dbReference type="CDD" id="cd20512">
    <property type="entry name" value="CYCLIN_CLBs_yeast_rpt2"/>
    <property type="match status" value="1"/>
</dbReference>